<protein>
    <recommendedName>
        <fullName evidence="2">HTH_XRE domain containing protein</fullName>
    </recommendedName>
</protein>
<dbReference type="EMBL" id="LR796205">
    <property type="protein sequence ID" value="CAB4126858.1"/>
    <property type="molecule type" value="Genomic_DNA"/>
</dbReference>
<evidence type="ECO:0008006" key="2">
    <source>
        <dbReference type="Google" id="ProtNLM"/>
    </source>
</evidence>
<accession>A0A6J5KWF0</accession>
<dbReference type="InterPro" id="IPR010982">
    <property type="entry name" value="Lambda_DNA-bd_dom_sf"/>
</dbReference>
<reference evidence="1" key="1">
    <citation type="submission" date="2020-04" db="EMBL/GenBank/DDBJ databases">
        <authorList>
            <person name="Chiriac C."/>
            <person name="Salcher M."/>
            <person name="Ghai R."/>
            <person name="Kavagutti S V."/>
        </authorList>
    </citation>
    <scope>NUCLEOTIDE SEQUENCE</scope>
</reference>
<proteinExistence type="predicted"/>
<dbReference type="SUPFAM" id="SSF47413">
    <property type="entry name" value="lambda repressor-like DNA-binding domains"/>
    <property type="match status" value="1"/>
</dbReference>
<name>A0A6J5KWF0_9CAUD</name>
<dbReference type="GO" id="GO:0003677">
    <property type="term" value="F:DNA binding"/>
    <property type="evidence" value="ECO:0007669"/>
    <property type="project" value="InterPro"/>
</dbReference>
<organism evidence="1">
    <name type="scientific">uncultured Caudovirales phage</name>
    <dbReference type="NCBI Taxonomy" id="2100421"/>
    <lineage>
        <taxon>Viruses</taxon>
        <taxon>Duplodnaviria</taxon>
        <taxon>Heunggongvirae</taxon>
        <taxon>Uroviricota</taxon>
        <taxon>Caudoviricetes</taxon>
        <taxon>Peduoviridae</taxon>
        <taxon>Maltschvirus</taxon>
        <taxon>Maltschvirus maltsch</taxon>
    </lineage>
</organism>
<gene>
    <name evidence="1" type="ORF">UFOVP80_63</name>
</gene>
<sequence>MKFKRIEQALKDLEAITRNIEALSLSELLLLTRKALQVQRNIIAREMGLHTLTLHNLEMGKHSRIPSLPILQKITDYYGYDLDVLLQKAKEHELEKTEALNRSRAKLAKII</sequence>
<evidence type="ECO:0000313" key="1">
    <source>
        <dbReference type="EMBL" id="CAB4126858.1"/>
    </source>
</evidence>
<dbReference type="Gene3D" id="1.10.260.40">
    <property type="entry name" value="lambda repressor-like DNA-binding domains"/>
    <property type="match status" value="1"/>
</dbReference>